<feature type="transmembrane region" description="Helical" evidence="1">
    <location>
        <begin position="7"/>
        <end position="25"/>
    </location>
</feature>
<evidence type="ECO:0008006" key="4">
    <source>
        <dbReference type="Google" id="ProtNLM"/>
    </source>
</evidence>
<dbReference type="EMBL" id="CP001053">
    <property type="protein sequence ID" value="ACD20828.1"/>
    <property type="molecule type" value="Genomic_DNA"/>
</dbReference>
<feature type="transmembrane region" description="Helical" evidence="1">
    <location>
        <begin position="168"/>
        <end position="187"/>
    </location>
</feature>
<evidence type="ECO:0000313" key="3">
    <source>
        <dbReference type="Proteomes" id="UP000001739"/>
    </source>
</evidence>
<feature type="transmembrane region" description="Helical" evidence="1">
    <location>
        <begin position="95"/>
        <end position="115"/>
    </location>
</feature>
<feature type="transmembrane region" description="Helical" evidence="1">
    <location>
        <begin position="135"/>
        <end position="156"/>
    </location>
</feature>
<dbReference type="OrthoDB" id="1689651at2"/>
<keyword evidence="1" id="KW-1133">Transmembrane helix</keyword>
<feature type="transmembrane region" description="Helical" evidence="1">
    <location>
        <begin position="55"/>
        <end position="74"/>
    </location>
</feature>
<dbReference type="AlphaFoldDB" id="B2TB86"/>
<evidence type="ECO:0000313" key="2">
    <source>
        <dbReference type="EMBL" id="ACD20828.1"/>
    </source>
</evidence>
<reference evidence="2 3" key="1">
    <citation type="journal article" date="2011" name="J. Bacteriol.">
        <title>Complete genome sequence of the plant growth-promoting endophyte Burkholderia phytofirmans strain PsJN.</title>
        <authorList>
            <person name="Weilharter A."/>
            <person name="Mitter B."/>
            <person name="Shin M.V."/>
            <person name="Chain P.S."/>
            <person name="Nowak J."/>
            <person name="Sessitsch A."/>
        </authorList>
    </citation>
    <scope>NUCLEOTIDE SEQUENCE [LARGE SCALE GENOMIC DNA]</scope>
    <source>
        <strain evidence="3">DSM 17436 / LMG 22146 / PsJN</strain>
    </source>
</reference>
<dbReference type="Pfam" id="PF06166">
    <property type="entry name" value="DUF979"/>
    <property type="match status" value="1"/>
</dbReference>
<organism evidence="2 3">
    <name type="scientific">Paraburkholderia phytofirmans (strain DSM 17436 / LMG 22146 / PsJN)</name>
    <name type="common">Burkholderia phytofirmans</name>
    <dbReference type="NCBI Taxonomy" id="398527"/>
    <lineage>
        <taxon>Bacteria</taxon>
        <taxon>Pseudomonadati</taxon>
        <taxon>Pseudomonadota</taxon>
        <taxon>Betaproteobacteria</taxon>
        <taxon>Burkholderiales</taxon>
        <taxon>Burkholderiaceae</taxon>
        <taxon>Paraburkholderia</taxon>
    </lineage>
</organism>
<dbReference type="STRING" id="398527.Bphyt_6524"/>
<dbReference type="eggNOG" id="COG3817">
    <property type="taxonomic scope" value="Bacteria"/>
</dbReference>
<feature type="transmembrane region" description="Helical" evidence="1">
    <location>
        <begin position="207"/>
        <end position="226"/>
    </location>
</feature>
<name>B2TB86_PARPJ</name>
<accession>B2TB86</accession>
<dbReference type="KEGG" id="bpy:Bphyt_6524"/>
<keyword evidence="1" id="KW-0812">Transmembrane</keyword>
<proteinExistence type="predicted"/>
<evidence type="ECO:0000256" key="1">
    <source>
        <dbReference type="SAM" id="Phobius"/>
    </source>
</evidence>
<keyword evidence="1" id="KW-0472">Membrane</keyword>
<dbReference type="InterPro" id="IPR009323">
    <property type="entry name" value="DUF979"/>
</dbReference>
<protein>
    <recommendedName>
        <fullName evidence="4">Permease</fullName>
    </recommendedName>
</protein>
<dbReference type="RefSeq" id="WP_012428332.1">
    <property type="nucleotide sequence ID" value="NC_010676.1"/>
</dbReference>
<gene>
    <name evidence="2" type="ordered locus">Bphyt_6524</name>
</gene>
<feature type="transmembrane region" description="Helical" evidence="1">
    <location>
        <begin position="292"/>
        <end position="314"/>
    </location>
</feature>
<sequence length="316" mass="33417">MIFSSEYFYWLGGALLLATAAVILFDKAHPRRLLAVAFWTDLGLLFIAGDRMPPASVGAQLLGLSAIAACGGLKRSTPSRLDASVREATALRLRWRLLVPLFVIPLCTLAGTMFLEHTKLFGKQLFDPANTTLAAFGIGCILALLLACIVVKDTVPQAVKQSRDMTDAIAWTLVLPQMLAVLAAVFQKTGVGGASAYLVNHYVATDLLWVAVAVYCIGMALFTMILGGAAASFPLMLSGVGVPVLIHGFGGNPAVVAALGFFAGYAGTLMTPMAAHFNLIPAALLDIPDKYAVIRVQTPTAICTIAVIMGLLYFSI</sequence>
<dbReference type="Proteomes" id="UP000001739">
    <property type="component" value="Chromosome 2"/>
</dbReference>
<dbReference type="HOGENOM" id="CLU_078249_0_0_4"/>